<reference evidence="2 3" key="1">
    <citation type="journal article" date="2019" name="Int. J. Syst. Evol. Microbiol.">
        <title>The Global Catalogue of Microorganisms (GCM) 10K type strain sequencing project: providing services to taxonomists for standard genome sequencing and annotation.</title>
        <authorList>
            <consortium name="The Broad Institute Genomics Platform"/>
            <consortium name="The Broad Institute Genome Sequencing Center for Infectious Disease"/>
            <person name="Wu L."/>
            <person name="Ma J."/>
        </authorList>
    </citation>
    <scope>NUCLEOTIDE SEQUENCE [LARGE SCALE GENOMIC DNA]</scope>
    <source>
        <strain evidence="2 3">JCM 3272</strain>
    </source>
</reference>
<name>A0ABN3HZD3_9ACTN</name>
<feature type="transmembrane region" description="Helical" evidence="1">
    <location>
        <begin position="68"/>
        <end position="91"/>
    </location>
</feature>
<dbReference type="InterPro" id="IPR011047">
    <property type="entry name" value="Quinoprotein_ADH-like_sf"/>
</dbReference>
<keyword evidence="1" id="KW-0812">Transmembrane</keyword>
<evidence type="ECO:0000313" key="3">
    <source>
        <dbReference type="Proteomes" id="UP001501444"/>
    </source>
</evidence>
<dbReference type="SUPFAM" id="SSF50998">
    <property type="entry name" value="Quinoprotein alcohol dehydrogenase-like"/>
    <property type="match status" value="1"/>
</dbReference>
<feature type="transmembrane region" description="Helical" evidence="1">
    <location>
        <begin position="136"/>
        <end position="155"/>
    </location>
</feature>
<feature type="transmembrane region" description="Helical" evidence="1">
    <location>
        <begin position="103"/>
        <end position="124"/>
    </location>
</feature>
<organism evidence="2 3">
    <name type="scientific">Dactylosporangium salmoneum</name>
    <dbReference type="NCBI Taxonomy" id="53361"/>
    <lineage>
        <taxon>Bacteria</taxon>
        <taxon>Bacillati</taxon>
        <taxon>Actinomycetota</taxon>
        <taxon>Actinomycetes</taxon>
        <taxon>Micromonosporales</taxon>
        <taxon>Micromonosporaceae</taxon>
        <taxon>Dactylosporangium</taxon>
    </lineage>
</organism>
<keyword evidence="1" id="KW-0472">Membrane</keyword>
<feature type="transmembrane region" description="Helical" evidence="1">
    <location>
        <begin position="7"/>
        <end position="26"/>
    </location>
</feature>
<evidence type="ECO:0000313" key="2">
    <source>
        <dbReference type="EMBL" id="GAA2391096.1"/>
    </source>
</evidence>
<gene>
    <name evidence="2" type="ORF">GCM10010170_103270</name>
</gene>
<keyword evidence="1" id="KW-1133">Transmembrane helix</keyword>
<proteinExistence type="predicted"/>
<dbReference type="RefSeq" id="WP_344620116.1">
    <property type="nucleotide sequence ID" value="NZ_BAAARV010000124.1"/>
</dbReference>
<keyword evidence="3" id="KW-1185">Reference proteome</keyword>
<dbReference type="Gene3D" id="2.130.10.10">
    <property type="entry name" value="YVTN repeat-like/Quinoprotein amine dehydrogenase"/>
    <property type="match status" value="1"/>
</dbReference>
<dbReference type="Proteomes" id="UP001501444">
    <property type="component" value="Unassembled WGS sequence"/>
</dbReference>
<comment type="caution">
    <text evidence="2">The sequence shown here is derived from an EMBL/GenBank/DDBJ whole genome shotgun (WGS) entry which is preliminary data.</text>
</comment>
<protein>
    <recommendedName>
        <fullName evidence="4">Pyrroloquinoline-quinone binding quinoprotein</fullName>
    </recommendedName>
</protein>
<evidence type="ECO:0000256" key="1">
    <source>
        <dbReference type="SAM" id="Phobius"/>
    </source>
</evidence>
<feature type="transmembrane region" description="Helical" evidence="1">
    <location>
        <begin position="38"/>
        <end position="59"/>
    </location>
</feature>
<sequence>MNLLARAAGFVVIGLGLVATIAGLALPWTLADGRHPDLVTIAGIAFLGPLLSALCLAYARTEPRRARLIAAVAAVAGVAAAVIATALARLVEPSAGIGLGGPVTVAGSVTLTLGWVVLAVTGAGRLPGPDWRPWSAVGGLAVVLLLAGAVGVDWAREGRFVNATTAGAAPPAQAQAWPLPFAGVELVAVHGDLAILRAGDGIRAVWLGSGTPAWQYLRTDLASQAAGLVDDAVVVAFGTDDGVLVTALDAGTGAARFSQRYKSGKMATVHAAGRTAVLSGSGVGAGELLGIDARTGEQRWRWAPVRNGAACDVTDLAGTAETLAVALRCRAQGVDDVAVGLAAATGSERWSWHAVQRGGTELRVYSAGAGFVTLTGATPQRVTYMDATTGTVGARHDAAGTLAVPAGPSLIYADQGGAQAHLTAVDPRTGATTWNKDLAGLSGYQPVAGTEADGHAYVLWRAPSGALRLLTVSTSDGTTTEERAVACTTRCPEITVAAAGQHAVIATREEKATQLYLSVT</sequence>
<dbReference type="InterPro" id="IPR015943">
    <property type="entry name" value="WD40/YVTN_repeat-like_dom_sf"/>
</dbReference>
<dbReference type="EMBL" id="BAAARV010000124">
    <property type="protein sequence ID" value="GAA2391096.1"/>
    <property type="molecule type" value="Genomic_DNA"/>
</dbReference>
<evidence type="ECO:0008006" key="4">
    <source>
        <dbReference type="Google" id="ProtNLM"/>
    </source>
</evidence>
<accession>A0ABN3HZD3</accession>